<protein>
    <submittedName>
        <fullName evidence="2">Uncharacterized protein</fullName>
    </submittedName>
</protein>
<keyword evidence="1" id="KW-1185">Reference proteome</keyword>
<name>A0A914PTM9_9BILA</name>
<dbReference type="Proteomes" id="UP000887578">
    <property type="component" value="Unplaced"/>
</dbReference>
<evidence type="ECO:0000313" key="1">
    <source>
        <dbReference type="Proteomes" id="UP000887578"/>
    </source>
</evidence>
<accession>A0A914PTM9</accession>
<sequence>MIISKETYDKCCPTYKEAVDKLEIKIAQISNSNVNDVIKFTQLFPEVVYFSRFYFTPPEYWNFIMPKLGKDLPINRVEFWKQLCRHIAQWALLNLCYNTEWTEIKYKVSDILL</sequence>
<dbReference type="AlphaFoldDB" id="A0A914PTM9"/>
<dbReference type="WBParaSite" id="PDA_v2.g21571.t1">
    <property type="protein sequence ID" value="PDA_v2.g21571.t1"/>
    <property type="gene ID" value="PDA_v2.g21571"/>
</dbReference>
<proteinExistence type="predicted"/>
<organism evidence="1 2">
    <name type="scientific">Panagrolaimus davidi</name>
    <dbReference type="NCBI Taxonomy" id="227884"/>
    <lineage>
        <taxon>Eukaryota</taxon>
        <taxon>Metazoa</taxon>
        <taxon>Ecdysozoa</taxon>
        <taxon>Nematoda</taxon>
        <taxon>Chromadorea</taxon>
        <taxon>Rhabditida</taxon>
        <taxon>Tylenchina</taxon>
        <taxon>Panagrolaimomorpha</taxon>
        <taxon>Panagrolaimoidea</taxon>
        <taxon>Panagrolaimidae</taxon>
        <taxon>Panagrolaimus</taxon>
    </lineage>
</organism>
<evidence type="ECO:0000313" key="2">
    <source>
        <dbReference type="WBParaSite" id="PDA_v2.g21571.t1"/>
    </source>
</evidence>
<reference evidence="2" key="1">
    <citation type="submission" date="2022-11" db="UniProtKB">
        <authorList>
            <consortium name="WormBaseParasite"/>
        </authorList>
    </citation>
    <scope>IDENTIFICATION</scope>
</reference>